<keyword evidence="3" id="KW-1185">Reference proteome</keyword>
<reference evidence="2 3" key="1">
    <citation type="submission" date="2020-08" db="EMBL/GenBank/DDBJ databases">
        <authorList>
            <person name="Hejnol A."/>
        </authorList>
    </citation>
    <scope>NUCLEOTIDE SEQUENCE [LARGE SCALE GENOMIC DNA]</scope>
</reference>
<dbReference type="EMBL" id="CAJFCJ010000007">
    <property type="protein sequence ID" value="CAD5117153.1"/>
    <property type="molecule type" value="Genomic_DNA"/>
</dbReference>
<name>A0A7I8VLN3_9ANNE</name>
<comment type="caution">
    <text evidence="2">The sequence shown here is derived from an EMBL/GenBank/DDBJ whole genome shotgun (WGS) entry which is preliminary data.</text>
</comment>
<feature type="region of interest" description="Disordered" evidence="1">
    <location>
        <begin position="172"/>
        <end position="230"/>
    </location>
</feature>
<dbReference type="AlphaFoldDB" id="A0A7I8VLN3"/>
<evidence type="ECO:0000313" key="2">
    <source>
        <dbReference type="EMBL" id="CAD5117153.1"/>
    </source>
</evidence>
<dbReference type="Proteomes" id="UP000549394">
    <property type="component" value="Unassembled WGS sequence"/>
</dbReference>
<dbReference type="Pfam" id="PF07004">
    <property type="entry name" value="SHIPPO-rpt"/>
    <property type="match status" value="5"/>
</dbReference>
<dbReference type="InterPro" id="IPR051291">
    <property type="entry name" value="CIMAP"/>
</dbReference>
<accession>A0A7I8VLN3</accession>
<organism evidence="2 3">
    <name type="scientific">Dimorphilus gyrociliatus</name>
    <dbReference type="NCBI Taxonomy" id="2664684"/>
    <lineage>
        <taxon>Eukaryota</taxon>
        <taxon>Metazoa</taxon>
        <taxon>Spiralia</taxon>
        <taxon>Lophotrochozoa</taxon>
        <taxon>Annelida</taxon>
        <taxon>Polychaeta</taxon>
        <taxon>Polychaeta incertae sedis</taxon>
        <taxon>Dinophilidae</taxon>
        <taxon>Dimorphilus</taxon>
    </lineage>
</organism>
<sequence>MMTLMLLKYHWEMVYTPTRPRQPIMAEYNSPGPASYNLPSTVGFQRHDVSKDRGPAWQFGIRHGHLTKDSSPGPVHYPSARHTRYGRDGTPSFTQKSRPKTPKYFKPPGPGTYSPENAGPSASPRAPSFSLGKRTNLRREDSNPAPNNYSLPTLLGKSFEGDKEQAPRYSLYGRSKTGGFDEDLQKTPGPGTYRTADPNSYRRRDPLYSLTSRHVPPGDATRKPGPGAHSPERVVINKAIAPSFSFGVHHSPYTAPIIFSDIEG</sequence>
<gene>
    <name evidence="2" type="ORF">DGYR_LOCUS5711</name>
</gene>
<evidence type="ECO:0000256" key="1">
    <source>
        <dbReference type="SAM" id="MobiDB-lite"/>
    </source>
</evidence>
<protein>
    <submittedName>
        <fullName evidence="2">DgyrCDS5958</fullName>
    </submittedName>
</protein>
<dbReference type="PANTHER" id="PTHR21580:SF28">
    <property type="entry name" value="BOREALIN N-TERMINAL DOMAIN-CONTAINING PROTEIN-RELATED"/>
    <property type="match status" value="1"/>
</dbReference>
<evidence type="ECO:0000313" key="3">
    <source>
        <dbReference type="Proteomes" id="UP000549394"/>
    </source>
</evidence>
<dbReference type="OrthoDB" id="429991at2759"/>
<feature type="region of interest" description="Disordered" evidence="1">
    <location>
        <begin position="63"/>
        <end position="155"/>
    </location>
</feature>
<dbReference type="InterPro" id="IPR010736">
    <property type="entry name" value="SHIPPO-rpt"/>
</dbReference>
<proteinExistence type="predicted"/>
<dbReference type="PANTHER" id="PTHR21580">
    <property type="entry name" value="SHIPPO-1-RELATED"/>
    <property type="match status" value="1"/>
</dbReference>
<dbReference type="GO" id="GO:0005856">
    <property type="term" value="C:cytoskeleton"/>
    <property type="evidence" value="ECO:0007669"/>
    <property type="project" value="TreeGrafter"/>
</dbReference>